<feature type="compositionally biased region" description="Basic and acidic residues" evidence="1">
    <location>
        <begin position="274"/>
        <end position="285"/>
    </location>
</feature>
<keyword evidence="3" id="KW-1185">Reference proteome</keyword>
<dbReference type="GO" id="GO:0009966">
    <property type="term" value="P:regulation of signal transduction"/>
    <property type="evidence" value="ECO:0007669"/>
    <property type="project" value="InterPro"/>
</dbReference>
<dbReference type="RefSeq" id="XP_013899177.1">
    <property type="nucleotide sequence ID" value="XM_014043723.1"/>
</dbReference>
<feature type="compositionally biased region" description="Basic residues" evidence="1">
    <location>
        <begin position="236"/>
        <end position="246"/>
    </location>
</feature>
<dbReference type="GeneID" id="25740676"/>
<dbReference type="EMBL" id="KK101637">
    <property type="protein sequence ID" value="KIZ00158.1"/>
    <property type="molecule type" value="Genomic_DNA"/>
</dbReference>
<dbReference type="KEGG" id="mng:MNEG_7800"/>
<dbReference type="GO" id="GO:0004864">
    <property type="term" value="F:protein phosphatase inhibitor activity"/>
    <property type="evidence" value="ECO:0007669"/>
    <property type="project" value="InterPro"/>
</dbReference>
<name>A0A0D2JLT9_9CHLO</name>
<dbReference type="PANTHER" id="PTHR12398:SF20">
    <property type="entry name" value="PROTEIN PHOSPHATASE 1 REGULATORY INHIBITOR SUBUNIT 2"/>
    <property type="match status" value="1"/>
</dbReference>
<gene>
    <name evidence="2" type="ORF">MNEG_7800</name>
</gene>
<dbReference type="AlphaFoldDB" id="A0A0D2JLT9"/>
<accession>A0A0D2JLT9</accession>
<feature type="compositionally biased region" description="Basic and acidic residues" evidence="1">
    <location>
        <begin position="120"/>
        <end position="136"/>
    </location>
</feature>
<evidence type="ECO:0000313" key="3">
    <source>
        <dbReference type="Proteomes" id="UP000054498"/>
    </source>
</evidence>
<protein>
    <recommendedName>
        <fullName evidence="4">Protein phosphatase inhibitor 2</fullName>
    </recommendedName>
</protein>
<dbReference type="Pfam" id="PF04979">
    <property type="entry name" value="IPP-2"/>
    <property type="match status" value="1"/>
</dbReference>
<evidence type="ECO:0008006" key="4">
    <source>
        <dbReference type="Google" id="ProtNLM"/>
    </source>
</evidence>
<sequence>MDPVDRSSSRKHVVWDEENLAENEKIQAEFANVSVPEPKTPYHGPSSPGDELEDDMRPLALGEEGEAQQPKMSAFDFFLGNGSADAAPSGGSPPHDAIAPANAAVRGRARSDSGVISSGKRTERSMSEVRNIDRMAKPRSMTSSDGSGGLSSEKRQRFEAARRAHYNMREALRLGRALTSASEDDTRGDGGDGSSDSEGEGGQDEAMLDCGSSRLQEGHPNGEHGVAATGAARASRNGRARQRRRHLAFDEPPQQPQQPQEQVQEQLEGAGGASEREGGSERQGREATPQA</sequence>
<feature type="compositionally biased region" description="Low complexity" evidence="1">
    <location>
        <begin position="257"/>
        <end position="268"/>
    </location>
</feature>
<reference evidence="2 3" key="1">
    <citation type="journal article" date="2013" name="BMC Genomics">
        <title>Reconstruction of the lipid metabolism for the microalga Monoraphidium neglectum from its genome sequence reveals characteristics suitable for biofuel production.</title>
        <authorList>
            <person name="Bogen C."/>
            <person name="Al-Dilaimi A."/>
            <person name="Albersmeier A."/>
            <person name="Wichmann J."/>
            <person name="Grundmann M."/>
            <person name="Rupp O."/>
            <person name="Lauersen K.J."/>
            <person name="Blifernez-Klassen O."/>
            <person name="Kalinowski J."/>
            <person name="Goesmann A."/>
            <person name="Mussgnug J.H."/>
            <person name="Kruse O."/>
        </authorList>
    </citation>
    <scope>NUCLEOTIDE SEQUENCE [LARGE SCALE GENOMIC DNA]</scope>
    <source>
        <strain evidence="2 3">SAG 48.87</strain>
    </source>
</reference>
<dbReference type="OrthoDB" id="551302at2759"/>
<feature type="compositionally biased region" description="Acidic residues" evidence="1">
    <location>
        <begin position="195"/>
        <end position="207"/>
    </location>
</feature>
<feature type="region of interest" description="Disordered" evidence="1">
    <location>
        <begin position="30"/>
        <end position="291"/>
    </location>
</feature>
<dbReference type="Proteomes" id="UP000054498">
    <property type="component" value="Unassembled WGS sequence"/>
</dbReference>
<feature type="compositionally biased region" description="Basic and acidic residues" evidence="1">
    <location>
        <begin position="152"/>
        <end position="173"/>
    </location>
</feature>
<evidence type="ECO:0000313" key="2">
    <source>
        <dbReference type="EMBL" id="KIZ00158.1"/>
    </source>
</evidence>
<evidence type="ECO:0000256" key="1">
    <source>
        <dbReference type="SAM" id="MobiDB-lite"/>
    </source>
</evidence>
<proteinExistence type="predicted"/>
<organism evidence="2 3">
    <name type="scientific">Monoraphidium neglectum</name>
    <dbReference type="NCBI Taxonomy" id="145388"/>
    <lineage>
        <taxon>Eukaryota</taxon>
        <taxon>Viridiplantae</taxon>
        <taxon>Chlorophyta</taxon>
        <taxon>core chlorophytes</taxon>
        <taxon>Chlorophyceae</taxon>
        <taxon>CS clade</taxon>
        <taxon>Sphaeropleales</taxon>
        <taxon>Selenastraceae</taxon>
        <taxon>Monoraphidium</taxon>
    </lineage>
</organism>
<dbReference type="PANTHER" id="PTHR12398">
    <property type="entry name" value="PROTEIN PHOSPHATASE INHIBITOR"/>
    <property type="match status" value="1"/>
</dbReference>
<dbReference type="InterPro" id="IPR007062">
    <property type="entry name" value="PPI-2"/>
</dbReference>
<feature type="compositionally biased region" description="Low complexity" evidence="1">
    <location>
        <begin position="225"/>
        <end position="235"/>
    </location>
</feature>